<protein>
    <submittedName>
        <fullName evidence="3">Uncharacterized protein</fullName>
    </submittedName>
</protein>
<evidence type="ECO:0000313" key="3">
    <source>
        <dbReference type="EMBL" id="KAJ6257439.1"/>
    </source>
</evidence>
<feature type="chain" id="PRO_5042166776" evidence="2">
    <location>
        <begin position="17"/>
        <end position="160"/>
    </location>
</feature>
<dbReference type="EMBL" id="JAQGDS010000010">
    <property type="protein sequence ID" value="KAJ6257439.1"/>
    <property type="molecule type" value="Genomic_DNA"/>
</dbReference>
<sequence>MLSYLFLTLLATLATGSPAAERQFATGTITVYDPAKATNTPITYEYPVVNNEDNALVIDVISALIALLHITIVIVIWGKFSARNLEAPPLILIFVFFLPIQLRFSGLIVQSAVKSYGAYSFSYSQSSASSPIFVSPIVVIDIIRTPSTQNKCQTNNPKDL</sequence>
<keyword evidence="2" id="KW-0732">Signal</keyword>
<name>A0AAD6NGJ4_DREDA</name>
<accession>A0AAD6NGJ4</accession>
<dbReference type="Proteomes" id="UP001221413">
    <property type="component" value="Unassembled WGS sequence"/>
</dbReference>
<organism evidence="3 4">
    <name type="scientific">Drechslerella dactyloides</name>
    <name type="common">Nematode-trapping fungus</name>
    <name type="synonym">Arthrobotrys dactyloides</name>
    <dbReference type="NCBI Taxonomy" id="74499"/>
    <lineage>
        <taxon>Eukaryota</taxon>
        <taxon>Fungi</taxon>
        <taxon>Dikarya</taxon>
        <taxon>Ascomycota</taxon>
        <taxon>Pezizomycotina</taxon>
        <taxon>Orbiliomycetes</taxon>
        <taxon>Orbiliales</taxon>
        <taxon>Orbiliaceae</taxon>
        <taxon>Drechslerella</taxon>
    </lineage>
</organism>
<dbReference type="AlphaFoldDB" id="A0AAD6NGJ4"/>
<comment type="caution">
    <text evidence="3">The sequence shown here is derived from an EMBL/GenBank/DDBJ whole genome shotgun (WGS) entry which is preliminary data.</text>
</comment>
<evidence type="ECO:0000256" key="1">
    <source>
        <dbReference type="SAM" id="Phobius"/>
    </source>
</evidence>
<gene>
    <name evidence="3" type="ORF">Dda_7223</name>
</gene>
<reference evidence="3" key="1">
    <citation type="submission" date="2023-01" db="EMBL/GenBank/DDBJ databases">
        <title>The chitinases involved in constricting ring structure development in the nematode-trapping fungus Drechslerella dactyloides.</title>
        <authorList>
            <person name="Wang R."/>
            <person name="Zhang L."/>
            <person name="Tang P."/>
            <person name="Li S."/>
            <person name="Liang L."/>
        </authorList>
    </citation>
    <scope>NUCLEOTIDE SEQUENCE</scope>
    <source>
        <strain evidence="3">YMF1.00031</strain>
    </source>
</reference>
<proteinExistence type="predicted"/>
<evidence type="ECO:0000313" key="4">
    <source>
        <dbReference type="Proteomes" id="UP001221413"/>
    </source>
</evidence>
<feature type="transmembrane region" description="Helical" evidence="1">
    <location>
        <begin position="90"/>
        <end position="113"/>
    </location>
</feature>
<keyword evidence="4" id="KW-1185">Reference proteome</keyword>
<feature type="signal peptide" evidence="2">
    <location>
        <begin position="1"/>
        <end position="16"/>
    </location>
</feature>
<evidence type="ECO:0000256" key="2">
    <source>
        <dbReference type="SAM" id="SignalP"/>
    </source>
</evidence>
<feature type="transmembrane region" description="Helical" evidence="1">
    <location>
        <begin position="55"/>
        <end position="78"/>
    </location>
</feature>
<keyword evidence="1" id="KW-0812">Transmembrane</keyword>
<keyword evidence="1" id="KW-0472">Membrane</keyword>
<keyword evidence="1" id="KW-1133">Transmembrane helix</keyword>